<protein>
    <recommendedName>
        <fullName evidence="3">Cob(I)yrinic acid a,c-diamide adenosyltransferase</fullName>
    </recommendedName>
</protein>
<dbReference type="Pfam" id="PF02572">
    <property type="entry name" value="CobA_CobO_BtuR"/>
    <property type="match status" value="1"/>
</dbReference>
<evidence type="ECO:0000313" key="1">
    <source>
        <dbReference type="EMBL" id="OGE89924.1"/>
    </source>
</evidence>
<dbReference type="EMBL" id="MFEO01000014">
    <property type="protein sequence ID" value="OGE89924.1"/>
    <property type="molecule type" value="Genomic_DNA"/>
</dbReference>
<dbReference type="SUPFAM" id="SSF52540">
    <property type="entry name" value="P-loop containing nucleoside triphosphate hydrolases"/>
    <property type="match status" value="1"/>
</dbReference>
<gene>
    <name evidence="1" type="ORF">A2722_00055</name>
</gene>
<dbReference type="GO" id="GO:0009236">
    <property type="term" value="P:cobalamin biosynthetic process"/>
    <property type="evidence" value="ECO:0007669"/>
    <property type="project" value="InterPro"/>
</dbReference>
<dbReference type="GO" id="GO:0008817">
    <property type="term" value="F:corrinoid adenosyltransferase activity"/>
    <property type="evidence" value="ECO:0007669"/>
    <property type="project" value="InterPro"/>
</dbReference>
<dbReference type="PANTHER" id="PTHR46638:SF1">
    <property type="entry name" value="CORRINOID ADENOSYLTRANSFERASE"/>
    <property type="match status" value="1"/>
</dbReference>
<dbReference type="PANTHER" id="PTHR46638">
    <property type="entry name" value="CORRINOID ADENOSYLTRANSFERASE"/>
    <property type="match status" value="1"/>
</dbReference>
<evidence type="ECO:0008006" key="3">
    <source>
        <dbReference type="Google" id="ProtNLM"/>
    </source>
</evidence>
<proteinExistence type="predicted"/>
<comment type="caution">
    <text evidence="1">The sequence shown here is derived from an EMBL/GenBank/DDBJ whole genome shotgun (WGS) entry which is preliminary data.</text>
</comment>
<organism evidence="1 2">
    <name type="scientific">Candidatus Doudnabacteria bacterium RIFCSPHIGHO2_01_FULL_50_11</name>
    <dbReference type="NCBI Taxonomy" id="1817828"/>
    <lineage>
        <taxon>Bacteria</taxon>
        <taxon>Candidatus Doudnaibacteriota</taxon>
    </lineage>
</organism>
<sequence length="184" mass="20313">MNRKGLVIIYIGDGKGKTSAAVGLAVRAAGAGKRVLFAQFVKAAKVRESGEWPLSSEIKTLQSLKGITVKVLGRGFVGILGDKKKHAIHTAAARAGLRWLTRQIKPRRYDVIIADELISAIELKLVNIAEVKRLFRMSKDFDALALTGHTKYNELLRGADLVTEMKMIKHPYYQGLIAQRGIDF</sequence>
<reference evidence="1 2" key="1">
    <citation type="journal article" date="2016" name="Nat. Commun.">
        <title>Thousands of microbial genomes shed light on interconnected biogeochemical processes in an aquifer system.</title>
        <authorList>
            <person name="Anantharaman K."/>
            <person name="Brown C.T."/>
            <person name="Hug L.A."/>
            <person name="Sharon I."/>
            <person name="Castelle C.J."/>
            <person name="Probst A.J."/>
            <person name="Thomas B.C."/>
            <person name="Singh A."/>
            <person name="Wilkins M.J."/>
            <person name="Karaoz U."/>
            <person name="Brodie E.L."/>
            <person name="Williams K.H."/>
            <person name="Hubbard S.S."/>
            <person name="Banfield J.F."/>
        </authorList>
    </citation>
    <scope>NUCLEOTIDE SEQUENCE [LARGE SCALE GENOMIC DNA]</scope>
</reference>
<dbReference type="InterPro" id="IPR027417">
    <property type="entry name" value="P-loop_NTPase"/>
</dbReference>
<dbReference type="InterPro" id="IPR003724">
    <property type="entry name" value="CblAdoTrfase_CobA"/>
</dbReference>
<evidence type="ECO:0000313" key="2">
    <source>
        <dbReference type="Proteomes" id="UP000178377"/>
    </source>
</evidence>
<dbReference type="GO" id="GO:0005524">
    <property type="term" value="F:ATP binding"/>
    <property type="evidence" value="ECO:0007669"/>
    <property type="project" value="InterPro"/>
</dbReference>
<dbReference type="Proteomes" id="UP000178377">
    <property type="component" value="Unassembled WGS sequence"/>
</dbReference>
<dbReference type="PIRSF" id="PIRSF015617">
    <property type="entry name" value="Adensltrnsf_CobA"/>
    <property type="match status" value="1"/>
</dbReference>
<dbReference type="STRING" id="1817828.A2722_00055"/>
<accession>A0A1F5PJE7</accession>
<dbReference type="Gene3D" id="3.40.50.300">
    <property type="entry name" value="P-loop containing nucleotide triphosphate hydrolases"/>
    <property type="match status" value="1"/>
</dbReference>
<dbReference type="AlphaFoldDB" id="A0A1F5PJE7"/>
<name>A0A1F5PJE7_9BACT</name>